<evidence type="ECO:0000256" key="3">
    <source>
        <dbReference type="SAM" id="MobiDB-lite"/>
    </source>
</evidence>
<evidence type="ECO:0000313" key="5">
    <source>
        <dbReference type="EMBL" id="BBH94107.1"/>
    </source>
</evidence>
<protein>
    <recommendedName>
        <fullName evidence="6">CDP-alcohol phosphatidyltransferase family protein</fullName>
    </recommendedName>
</protein>
<dbReference type="GO" id="GO:0016020">
    <property type="term" value="C:membrane"/>
    <property type="evidence" value="ECO:0007669"/>
    <property type="project" value="InterPro"/>
</dbReference>
<dbReference type="InterPro" id="IPR048254">
    <property type="entry name" value="CDP_ALCOHOL_P_TRANSF_CS"/>
</dbReference>
<keyword evidence="1 2" id="KW-0808">Transferase</keyword>
<dbReference type="Gene3D" id="1.20.120.1760">
    <property type="match status" value="1"/>
</dbReference>
<dbReference type="EMBL" id="AP019377">
    <property type="protein sequence ID" value="BBH94107.1"/>
    <property type="molecule type" value="Genomic_DNA"/>
</dbReference>
<dbReference type="AlphaFoldDB" id="A0A455T0N3"/>
<keyword evidence="4" id="KW-1133">Transmembrane helix</keyword>
<evidence type="ECO:0000256" key="4">
    <source>
        <dbReference type="SAM" id="Phobius"/>
    </source>
</evidence>
<name>A0A455T0N3_9CHLR</name>
<feature type="transmembrane region" description="Helical" evidence="4">
    <location>
        <begin position="92"/>
        <end position="111"/>
    </location>
</feature>
<evidence type="ECO:0000256" key="2">
    <source>
        <dbReference type="RuleBase" id="RU003750"/>
    </source>
</evidence>
<feature type="transmembrane region" description="Helical" evidence="4">
    <location>
        <begin position="123"/>
        <end position="144"/>
    </location>
</feature>
<sequence>MLSRRIQQQVRLLVAFIIRPLANLGVTPNMLTLVGLLLSGLTALVIAQGYLVAGGLLVLFAGIFDMFDGAVARVRQAATTFGAFFDSTLDRYSESIILFGLLWYVLQRPALHEQLWPFGHEQLWMIVLVFVAVVGSLMVSYTKARAEGLGLECKTGLLARPERVVILAIGLIVGIEIWALVLLAVFSQITALERMFYVWRITRRQESGRAAPQPAPAPTPASATLASDQQSSARLERDHEQRARFLGRGRAGKAQESSARPVPSHIPPLSGGMQQQE</sequence>
<accession>A0A455T0N3</accession>
<dbReference type="InterPro" id="IPR043130">
    <property type="entry name" value="CDP-OH_PTrfase_TM_dom"/>
</dbReference>
<dbReference type="GO" id="GO:0008654">
    <property type="term" value="P:phospholipid biosynthetic process"/>
    <property type="evidence" value="ECO:0007669"/>
    <property type="project" value="InterPro"/>
</dbReference>
<evidence type="ECO:0000256" key="1">
    <source>
        <dbReference type="ARBA" id="ARBA00022679"/>
    </source>
</evidence>
<keyword evidence="4" id="KW-0812">Transmembrane</keyword>
<dbReference type="InterPro" id="IPR000462">
    <property type="entry name" value="CDP-OH_P_trans"/>
</dbReference>
<gene>
    <name evidence="5" type="ORF">KTA_23060</name>
</gene>
<dbReference type="PROSITE" id="PS00379">
    <property type="entry name" value="CDP_ALCOHOL_P_TRANSF"/>
    <property type="match status" value="1"/>
</dbReference>
<dbReference type="Pfam" id="PF01066">
    <property type="entry name" value="CDP-OH_P_transf"/>
    <property type="match status" value="1"/>
</dbReference>
<proteinExistence type="inferred from homology"/>
<feature type="transmembrane region" description="Helical" evidence="4">
    <location>
        <begin position="12"/>
        <end position="38"/>
    </location>
</feature>
<organism evidence="5">
    <name type="scientific">Thermogemmatispora argillosa</name>
    <dbReference type="NCBI Taxonomy" id="2045280"/>
    <lineage>
        <taxon>Bacteria</taxon>
        <taxon>Bacillati</taxon>
        <taxon>Chloroflexota</taxon>
        <taxon>Ktedonobacteria</taxon>
        <taxon>Thermogemmatisporales</taxon>
        <taxon>Thermogemmatisporaceae</taxon>
        <taxon>Thermogemmatispora</taxon>
    </lineage>
</organism>
<feature type="compositionally biased region" description="Basic and acidic residues" evidence="3">
    <location>
        <begin position="234"/>
        <end position="243"/>
    </location>
</feature>
<dbReference type="GO" id="GO:0016780">
    <property type="term" value="F:phosphotransferase activity, for other substituted phosphate groups"/>
    <property type="evidence" value="ECO:0007669"/>
    <property type="project" value="InterPro"/>
</dbReference>
<keyword evidence="4" id="KW-0472">Membrane</keyword>
<evidence type="ECO:0008006" key="6">
    <source>
        <dbReference type="Google" id="ProtNLM"/>
    </source>
</evidence>
<comment type="similarity">
    <text evidence="2">Belongs to the CDP-alcohol phosphatidyltransferase class-I family.</text>
</comment>
<feature type="region of interest" description="Disordered" evidence="3">
    <location>
        <begin position="208"/>
        <end position="277"/>
    </location>
</feature>
<feature type="transmembrane region" description="Helical" evidence="4">
    <location>
        <begin position="50"/>
        <end position="71"/>
    </location>
</feature>
<feature type="transmembrane region" description="Helical" evidence="4">
    <location>
        <begin position="164"/>
        <end position="186"/>
    </location>
</feature>
<reference evidence="5" key="1">
    <citation type="submission" date="2018-12" db="EMBL/GenBank/DDBJ databases">
        <title>Novel natural products biosynthetic potential of the class Ktedonobacteria.</title>
        <authorList>
            <person name="Zheng Y."/>
            <person name="Saitou A."/>
            <person name="Wang C.M."/>
            <person name="Toyoda A."/>
            <person name="Minakuchi Y."/>
            <person name="Sekiguchi Y."/>
            <person name="Ueda K."/>
            <person name="Takano H."/>
            <person name="Sakai Y."/>
            <person name="Yokota A."/>
            <person name="Yabe S."/>
        </authorList>
    </citation>
    <scope>NUCLEOTIDE SEQUENCE</scope>
    <source>
        <strain evidence="5">A3-2</strain>
    </source>
</reference>